<evidence type="ECO:0000313" key="1">
    <source>
        <dbReference type="EMBL" id="CAD5324670.1"/>
    </source>
</evidence>
<dbReference type="EMBL" id="LR881468">
    <property type="protein sequence ID" value="CAD5324670.1"/>
    <property type="molecule type" value="Genomic_DNA"/>
</dbReference>
<organism evidence="2 3">
    <name type="scientific">Arabidopsis thaliana</name>
    <name type="common">Mouse-ear cress</name>
    <dbReference type="NCBI Taxonomy" id="3702"/>
    <lineage>
        <taxon>Eukaryota</taxon>
        <taxon>Viridiplantae</taxon>
        <taxon>Streptophyta</taxon>
        <taxon>Embryophyta</taxon>
        <taxon>Tracheophyta</taxon>
        <taxon>Spermatophyta</taxon>
        <taxon>Magnoliopsida</taxon>
        <taxon>eudicotyledons</taxon>
        <taxon>Gunneridae</taxon>
        <taxon>Pentapetalae</taxon>
        <taxon>rosids</taxon>
        <taxon>malvids</taxon>
        <taxon>Brassicales</taxon>
        <taxon>Brassicaceae</taxon>
        <taxon>Camelineae</taxon>
        <taxon>Arabidopsis</taxon>
    </lineage>
</organism>
<protein>
    <submittedName>
        <fullName evidence="1">(thale cress) hypothetical protein</fullName>
    </submittedName>
</protein>
<dbReference type="Proteomes" id="UP000516314">
    <property type="component" value="Chromosome 3"/>
</dbReference>
<dbReference type="EMBL" id="LUHQ01000003">
    <property type="protein sequence ID" value="OAP06153.1"/>
    <property type="molecule type" value="Genomic_DNA"/>
</dbReference>
<reference evidence="2" key="2">
    <citation type="submission" date="2016-03" db="EMBL/GenBank/DDBJ databases">
        <title>Full-length assembly of Arabidopsis thaliana Ler reveals the complement of translocations and inversions.</title>
        <authorList>
            <person name="Zapata L."/>
            <person name="Schneeberger K."/>
            <person name="Ossowski S."/>
        </authorList>
    </citation>
    <scope>NUCLEOTIDE SEQUENCE [LARGE SCALE GENOMIC DNA]</scope>
    <source>
        <tissue evidence="2">Leaf</tissue>
    </source>
</reference>
<evidence type="ECO:0000313" key="4">
    <source>
        <dbReference type="Proteomes" id="UP000516314"/>
    </source>
</evidence>
<evidence type="ECO:0000313" key="3">
    <source>
        <dbReference type="Proteomes" id="UP000078284"/>
    </source>
</evidence>
<accession>A0A178VM56</accession>
<name>A0A178VM56_ARATH</name>
<proteinExistence type="predicted"/>
<dbReference type="AlphaFoldDB" id="A0A178VM56"/>
<reference evidence="3" key="1">
    <citation type="journal article" date="2016" name="Proc. Natl. Acad. Sci. U.S.A.">
        <title>Chromosome-level assembly of Arabidopsis thaliana Ler reveals the extent of translocation and inversion polymorphisms.</title>
        <authorList>
            <person name="Zapata L."/>
            <person name="Ding J."/>
            <person name="Willing E.M."/>
            <person name="Hartwig B."/>
            <person name="Bezdan D."/>
            <person name="Jiao W.B."/>
            <person name="Patel V."/>
            <person name="Velikkakam James G."/>
            <person name="Koornneef M."/>
            <person name="Ossowski S."/>
            <person name="Schneeberger K."/>
        </authorList>
    </citation>
    <scope>NUCLEOTIDE SEQUENCE [LARGE SCALE GENOMIC DNA]</scope>
    <source>
        <strain evidence="3">cv. Landsberg erecta</strain>
    </source>
</reference>
<gene>
    <name evidence="2" type="ordered locus">AXX17_At3g33930</name>
    <name evidence="1" type="ORF">AT9943_LOCUS12553</name>
</gene>
<dbReference type="Proteomes" id="UP000078284">
    <property type="component" value="Chromosome 3"/>
</dbReference>
<evidence type="ECO:0000313" key="2">
    <source>
        <dbReference type="EMBL" id="OAP06153.1"/>
    </source>
</evidence>
<sequence length="77" mass="9139">MTKQDTISLGMLHSNYYKENTCGDHNHTPTNDETEITSLKNRVNYLEAKVKKLHDLINRLVNSNNDYRRIKCLRWMT</sequence>
<reference evidence="1 4" key="3">
    <citation type="submission" date="2020-09" db="EMBL/GenBank/DDBJ databases">
        <authorList>
            <person name="Ashkenazy H."/>
        </authorList>
    </citation>
    <scope>NUCLEOTIDE SEQUENCE [LARGE SCALE GENOMIC DNA]</scope>
    <source>
        <strain evidence="4">cv. Cdm-0</strain>
    </source>
</reference>